<evidence type="ECO:0000313" key="2">
    <source>
        <dbReference type="EMBL" id="AGZ43506.1"/>
    </source>
</evidence>
<evidence type="ECO:0008006" key="4">
    <source>
        <dbReference type="Google" id="ProtNLM"/>
    </source>
</evidence>
<dbReference type="PATRIC" id="fig|1246995.3.peg.5314"/>
<feature type="transmembrane region" description="Helical" evidence="1">
    <location>
        <begin position="207"/>
        <end position="226"/>
    </location>
</feature>
<keyword evidence="1" id="KW-1133">Transmembrane helix</keyword>
<sequence>MSTAQLHRVAPVVADTRGGVLSRVGRLRRTSPGRLQLILAALVALALLTGLVAGLTAASASRGTDDLGNRAQPLLVEAETIYSALARADTTAAQAFLAGGLEPSGLTDLYEEDLDRAATALTSAARRTPEDGRSAEAIRALSADLPRYAALVASARANNRQGLPIGAAYLSSASTLSRESLQPQAQALFQAAQAEVNDGYADARSSWWTALLLILLAGLLGALLLAQRYLSRTTRRTFNLPLVTATAVTLILALGVGGVLIAQRAHLSEADSEGSRPVALLAEARIAALRERGDEALTLAARSGEGDLEEDFDATTKQLDGLLGDAGAMMPTGFAGQAVQSAITSHRSYVAAHDEVRKLDNGGNYDGAVKLAVGSGTTQTFTGLTTFIDRALESRKDVFSAEISDAGRGLGLLTVLGPLLALVVCGLAFAGLRTRLEEYR</sequence>
<dbReference type="KEGG" id="afs:AFR_26220"/>
<proteinExistence type="predicted"/>
<protein>
    <recommendedName>
        <fullName evidence="4">Secreted protein</fullName>
    </recommendedName>
</protein>
<evidence type="ECO:0000256" key="1">
    <source>
        <dbReference type="SAM" id="Phobius"/>
    </source>
</evidence>
<dbReference type="OrthoDB" id="3218196at2"/>
<feature type="transmembrane region" description="Helical" evidence="1">
    <location>
        <begin position="37"/>
        <end position="60"/>
    </location>
</feature>
<feature type="transmembrane region" description="Helical" evidence="1">
    <location>
        <begin position="238"/>
        <end position="262"/>
    </location>
</feature>
<dbReference type="AlphaFoldDB" id="U5W6C3"/>
<gene>
    <name evidence="2" type="ORF">AFR_26220</name>
</gene>
<feature type="transmembrane region" description="Helical" evidence="1">
    <location>
        <begin position="410"/>
        <end position="432"/>
    </location>
</feature>
<keyword evidence="3" id="KW-1185">Reference proteome</keyword>
<accession>U5W6C3</accession>
<dbReference type="Proteomes" id="UP000017746">
    <property type="component" value="Chromosome"/>
</dbReference>
<evidence type="ECO:0000313" key="3">
    <source>
        <dbReference type="Proteomes" id="UP000017746"/>
    </source>
</evidence>
<dbReference type="RefSeq" id="WP_023364273.1">
    <property type="nucleotide sequence ID" value="NC_022657.1"/>
</dbReference>
<dbReference type="STRING" id="1246995.AFR_26220"/>
<dbReference type="HOGENOM" id="CLU_038241_1_0_11"/>
<organism evidence="2 3">
    <name type="scientific">Actinoplanes friuliensis DSM 7358</name>
    <dbReference type="NCBI Taxonomy" id="1246995"/>
    <lineage>
        <taxon>Bacteria</taxon>
        <taxon>Bacillati</taxon>
        <taxon>Actinomycetota</taxon>
        <taxon>Actinomycetes</taxon>
        <taxon>Micromonosporales</taxon>
        <taxon>Micromonosporaceae</taxon>
        <taxon>Actinoplanes</taxon>
    </lineage>
</organism>
<dbReference type="EMBL" id="CP006272">
    <property type="protein sequence ID" value="AGZ43506.1"/>
    <property type="molecule type" value="Genomic_DNA"/>
</dbReference>
<reference evidence="2 3" key="1">
    <citation type="journal article" date="2014" name="J. Biotechnol.">
        <title>Complete genome sequence of the actinobacterium Actinoplanes friuliensis HAG 010964, producer of the lipopeptide antibiotic friulimycin.</title>
        <authorList>
            <person name="Ruckert C."/>
            <person name="Szczepanowski R."/>
            <person name="Albersmeier A."/>
            <person name="Goesmann A."/>
            <person name="Fischer N."/>
            <person name="Steinkamper A."/>
            <person name="Puhler A."/>
            <person name="Biener R."/>
            <person name="Schwartz D."/>
            <person name="Kalinowski J."/>
        </authorList>
    </citation>
    <scope>NUCLEOTIDE SEQUENCE [LARGE SCALE GENOMIC DNA]</scope>
    <source>
        <strain evidence="2 3">DSM 7358</strain>
    </source>
</reference>
<dbReference type="eggNOG" id="COG5278">
    <property type="taxonomic scope" value="Bacteria"/>
</dbReference>
<name>U5W6C3_9ACTN</name>
<keyword evidence="1" id="KW-0472">Membrane</keyword>
<keyword evidence="1" id="KW-0812">Transmembrane</keyword>